<gene>
    <name evidence="10" type="ORF">CEN44_27870</name>
</gene>
<dbReference type="EC" id="2.1.1.-" evidence="8"/>
<evidence type="ECO:0000259" key="9">
    <source>
        <dbReference type="Pfam" id="PF01555"/>
    </source>
</evidence>
<comment type="catalytic activity">
    <reaction evidence="7">
        <text>a 2'-deoxycytidine in DNA + S-adenosyl-L-methionine = an N(4)-methyl-2'-deoxycytidine in DNA + S-adenosyl-L-homocysteine + H(+)</text>
        <dbReference type="Rhea" id="RHEA:16857"/>
        <dbReference type="Rhea" id="RHEA-COMP:11369"/>
        <dbReference type="Rhea" id="RHEA-COMP:13674"/>
        <dbReference type="ChEBI" id="CHEBI:15378"/>
        <dbReference type="ChEBI" id="CHEBI:57856"/>
        <dbReference type="ChEBI" id="CHEBI:59789"/>
        <dbReference type="ChEBI" id="CHEBI:85452"/>
        <dbReference type="ChEBI" id="CHEBI:137933"/>
        <dbReference type="EC" id="2.1.1.113"/>
    </reaction>
</comment>
<evidence type="ECO:0000256" key="1">
    <source>
        <dbReference type="ARBA" id="ARBA00010203"/>
    </source>
</evidence>
<evidence type="ECO:0000313" key="11">
    <source>
        <dbReference type="Proteomes" id="UP000235036"/>
    </source>
</evidence>
<keyword evidence="5" id="KW-0680">Restriction system</keyword>
<keyword evidence="6" id="KW-0238">DNA-binding</keyword>
<dbReference type="EMBL" id="NRQW01000694">
    <property type="protein sequence ID" value="PLZ82329.1"/>
    <property type="molecule type" value="Genomic_DNA"/>
</dbReference>
<evidence type="ECO:0000256" key="4">
    <source>
        <dbReference type="ARBA" id="ARBA00022691"/>
    </source>
</evidence>
<evidence type="ECO:0000256" key="2">
    <source>
        <dbReference type="ARBA" id="ARBA00022603"/>
    </source>
</evidence>
<evidence type="ECO:0000256" key="8">
    <source>
        <dbReference type="RuleBase" id="RU362026"/>
    </source>
</evidence>
<dbReference type="GO" id="GO:0009307">
    <property type="term" value="P:DNA restriction-modification system"/>
    <property type="evidence" value="ECO:0007669"/>
    <property type="project" value="UniProtKB-KW"/>
</dbReference>
<keyword evidence="3 10" id="KW-0808">Transferase</keyword>
<dbReference type="PROSITE" id="PS00093">
    <property type="entry name" value="N4_MTASE"/>
    <property type="match status" value="1"/>
</dbReference>
<comment type="similarity">
    <text evidence="1">Belongs to the N(4)/N(6)-methyltransferase family. N(4) subfamily.</text>
</comment>
<dbReference type="PRINTS" id="PR00508">
    <property type="entry name" value="S21N4MTFRASE"/>
</dbReference>
<dbReference type="FunFam" id="3.40.50.150:FF:001210">
    <property type="entry name" value="Modification methylase PvuII"/>
    <property type="match status" value="1"/>
</dbReference>
<evidence type="ECO:0000256" key="6">
    <source>
        <dbReference type="ARBA" id="ARBA00023125"/>
    </source>
</evidence>
<dbReference type="RefSeq" id="WP_016866381.1">
    <property type="nucleotide sequence ID" value="NZ_CAWNVR010000117.1"/>
</dbReference>
<evidence type="ECO:0000313" key="10">
    <source>
        <dbReference type="EMBL" id="PLZ82329.1"/>
    </source>
</evidence>
<dbReference type="GO" id="GO:0003677">
    <property type="term" value="F:DNA binding"/>
    <property type="evidence" value="ECO:0007669"/>
    <property type="project" value="UniProtKB-KW"/>
</dbReference>
<dbReference type="GO" id="GO:0015667">
    <property type="term" value="F:site-specific DNA-methyltransferase (cytosine-N4-specific) activity"/>
    <property type="evidence" value="ECO:0007669"/>
    <property type="project" value="UniProtKB-EC"/>
</dbReference>
<dbReference type="Proteomes" id="UP000235036">
    <property type="component" value="Unassembled WGS sequence"/>
</dbReference>
<keyword evidence="2 10" id="KW-0489">Methyltransferase</keyword>
<proteinExistence type="inferred from homology"/>
<dbReference type="GO" id="GO:0032259">
    <property type="term" value="P:methylation"/>
    <property type="evidence" value="ECO:0007669"/>
    <property type="project" value="UniProtKB-KW"/>
</dbReference>
<dbReference type="GO" id="GO:0008170">
    <property type="term" value="F:N-methyltransferase activity"/>
    <property type="evidence" value="ECO:0007669"/>
    <property type="project" value="InterPro"/>
</dbReference>
<comment type="caution">
    <text evidence="10">The sequence shown here is derived from an EMBL/GenBank/DDBJ whole genome shotgun (WGS) entry which is preliminary data.</text>
</comment>
<organism evidence="10 11">
    <name type="scientific">Fischerella muscicola CCMEE 5323</name>
    <dbReference type="NCBI Taxonomy" id="2019572"/>
    <lineage>
        <taxon>Bacteria</taxon>
        <taxon>Bacillati</taxon>
        <taxon>Cyanobacteriota</taxon>
        <taxon>Cyanophyceae</taxon>
        <taxon>Nostocales</taxon>
        <taxon>Hapalosiphonaceae</taxon>
        <taxon>Fischerella</taxon>
    </lineage>
</organism>
<dbReference type="Pfam" id="PF01555">
    <property type="entry name" value="N6_N4_Mtase"/>
    <property type="match status" value="1"/>
</dbReference>
<dbReference type="InterPro" id="IPR001091">
    <property type="entry name" value="RM_Methyltransferase"/>
</dbReference>
<dbReference type="Gene3D" id="3.40.50.150">
    <property type="entry name" value="Vaccinia Virus protein VP39"/>
    <property type="match status" value="1"/>
</dbReference>
<feature type="domain" description="DNA methylase N-4/N-6" evidence="9">
    <location>
        <begin position="38"/>
        <end position="293"/>
    </location>
</feature>
<evidence type="ECO:0000256" key="5">
    <source>
        <dbReference type="ARBA" id="ARBA00022747"/>
    </source>
</evidence>
<keyword evidence="11" id="KW-1185">Reference proteome</keyword>
<dbReference type="SUPFAM" id="SSF53335">
    <property type="entry name" value="S-adenosyl-L-methionine-dependent methyltransferases"/>
    <property type="match status" value="1"/>
</dbReference>
<protein>
    <recommendedName>
        <fullName evidence="8">Methyltransferase</fullName>
        <ecNumber evidence="8">2.1.1.-</ecNumber>
    </recommendedName>
</protein>
<dbReference type="AlphaFoldDB" id="A0A2N6JUZ8"/>
<keyword evidence="4" id="KW-0949">S-adenosyl-L-methionine</keyword>
<evidence type="ECO:0000256" key="7">
    <source>
        <dbReference type="ARBA" id="ARBA00049120"/>
    </source>
</evidence>
<dbReference type="InterPro" id="IPR017985">
    <property type="entry name" value="MeTrfase_CN4_CS"/>
</dbReference>
<sequence length="339" mass="38728">MNLNVRLQDIKPAYFTYKGAAYRGDSRELLQKLPDNSVNLVVTSPPFALQRKKEYGNKEQHEYVDWLTEFAALVYKKLRHDGSFVVDLGGAYEKGVPVRSLYNYRVPIRFCDDIGFFLAEDFYWYNPSKLPSPIEWVNKRKLRAKDSVNTVWWFSKTEFPKADVTKVLAPYSDRMKKLLEDPDKFYKPKVRPSGHDIGKAFAKDNGGAIPSNLLQISNTESNGQYLDGCKAVSVKQHPARFPAKLPEFFIRFLTDPGDLVVDIFAGSNTTGQVAEAENRLWLAFEEQPEYLAASAFRFLTKENTTDEMQEIYNLILAGEGVDLNTYHKQTVLSFDSLSL</sequence>
<evidence type="ECO:0000256" key="3">
    <source>
        <dbReference type="ARBA" id="ARBA00022679"/>
    </source>
</evidence>
<name>A0A2N6JUZ8_FISMU</name>
<dbReference type="InterPro" id="IPR002941">
    <property type="entry name" value="DNA_methylase_N4/N6"/>
</dbReference>
<dbReference type="InterPro" id="IPR029063">
    <property type="entry name" value="SAM-dependent_MTases_sf"/>
</dbReference>
<reference evidence="10 11" key="1">
    <citation type="submission" date="2017-08" db="EMBL/GenBank/DDBJ databases">
        <title>Genomes of Fischerella (Mastigocladus) sp. strains.</title>
        <authorList>
            <person name="Miller S.R."/>
        </authorList>
    </citation>
    <scope>NUCLEOTIDE SEQUENCE [LARGE SCALE GENOMIC DNA]</scope>
    <source>
        <strain evidence="10 11">CCMEE 5323</strain>
    </source>
</reference>
<accession>A0A2N6JUZ8</accession>